<dbReference type="EMBL" id="JACHNY010000001">
    <property type="protein sequence ID" value="MBB4616610.1"/>
    <property type="molecule type" value="Genomic_DNA"/>
</dbReference>
<proteinExistence type="predicted"/>
<dbReference type="InterPro" id="IPR037682">
    <property type="entry name" value="TonB_C"/>
</dbReference>
<evidence type="ECO:0000256" key="3">
    <source>
        <dbReference type="ARBA" id="ARBA00022989"/>
    </source>
</evidence>
<evidence type="ECO:0000256" key="1">
    <source>
        <dbReference type="ARBA" id="ARBA00004167"/>
    </source>
</evidence>
<dbReference type="GO" id="GO:0016020">
    <property type="term" value="C:membrane"/>
    <property type="evidence" value="ECO:0007669"/>
    <property type="project" value="UniProtKB-SubCell"/>
</dbReference>
<feature type="region of interest" description="Disordered" evidence="5">
    <location>
        <begin position="109"/>
        <end position="157"/>
    </location>
</feature>
<keyword evidence="3 6" id="KW-1133">Transmembrane helix</keyword>
<gene>
    <name evidence="8" type="ORF">GGQ96_000716</name>
</gene>
<evidence type="ECO:0000256" key="4">
    <source>
        <dbReference type="ARBA" id="ARBA00023136"/>
    </source>
</evidence>
<dbReference type="Proteomes" id="UP000574769">
    <property type="component" value="Unassembled WGS sequence"/>
</dbReference>
<evidence type="ECO:0000313" key="9">
    <source>
        <dbReference type="Proteomes" id="UP000574769"/>
    </source>
</evidence>
<dbReference type="AlphaFoldDB" id="A0A7W7EYQ2"/>
<dbReference type="SUPFAM" id="SSF74653">
    <property type="entry name" value="TolA/TonB C-terminal domain"/>
    <property type="match status" value="1"/>
</dbReference>
<dbReference type="Pfam" id="PF03544">
    <property type="entry name" value="TonB_C"/>
    <property type="match status" value="1"/>
</dbReference>
<comment type="caution">
    <text evidence="8">The sequence shown here is derived from an EMBL/GenBank/DDBJ whole genome shotgun (WGS) entry which is preliminary data.</text>
</comment>
<feature type="compositionally biased region" description="Gly residues" evidence="5">
    <location>
        <begin position="121"/>
        <end position="143"/>
    </location>
</feature>
<evidence type="ECO:0000259" key="7">
    <source>
        <dbReference type="PROSITE" id="PS52015"/>
    </source>
</evidence>
<name>A0A7W7EYQ2_9SPHN</name>
<protein>
    <submittedName>
        <fullName evidence="8">Protein TonB</fullName>
    </submittedName>
</protein>
<accession>A0A7W7EYQ2</accession>
<dbReference type="NCBIfam" id="TIGR01352">
    <property type="entry name" value="tonB_Cterm"/>
    <property type="match status" value="1"/>
</dbReference>
<feature type="compositionally biased region" description="Low complexity" evidence="5">
    <location>
        <begin position="109"/>
        <end position="120"/>
    </location>
</feature>
<dbReference type="InterPro" id="IPR006260">
    <property type="entry name" value="TonB/TolA_C"/>
</dbReference>
<dbReference type="RefSeq" id="WP_184111565.1">
    <property type="nucleotide sequence ID" value="NZ_JACHNY010000001.1"/>
</dbReference>
<dbReference type="Gene3D" id="3.30.1150.10">
    <property type="match status" value="1"/>
</dbReference>
<feature type="domain" description="TonB C-terminal" evidence="7">
    <location>
        <begin position="147"/>
        <end position="241"/>
    </location>
</feature>
<comment type="subcellular location">
    <subcellularLocation>
        <location evidence="1">Membrane</location>
        <topology evidence="1">Single-pass membrane protein</topology>
    </subcellularLocation>
</comment>
<feature type="region of interest" description="Disordered" evidence="5">
    <location>
        <begin position="65"/>
        <end position="90"/>
    </location>
</feature>
<dbReference type="GO" id="GO:0055085">
    <property type="term" value="P:transmembrane transport"/>
    <property type="evidence" value="ECO:0007669"/>
    <property type="project" value="InterPro"/>
</dbReference>
<reference evidence="8 9" key="1">
    <citation type="submission" date="2020-08" db="EMBL/GenBank/DDBJ databases">
        <title>Genomic Encyclopedia of Type Strains, Phase IV (KMG-IV): sequencing the most valuable type-strain genomes for metagenomic binning, comparative biology and taxonomic classification.</title>
        <authorList>
            <person name="Goeker M."/>
        </authorList>
    </citation>
    <scope>NUCLEOTIDE SEQUENCE [LARGE SCALE GENOMIC DNA]</scope>
    <source>
        <strain evidence="8 9">DSM 15867</strain>
    </source>
</reference>
<keyword evidence="9" id="KW-1185">Reference proteome</keyword>
<keyword evidence="4 6" id="KW-0472">Membrane</keyword>
<evidence type="ECO:0000313" key="8">
    <source>
        <dbReference type="EMBL" id="MBB4616610.1"/>
    </source>
</evidence>
<sequence length="245" mass="25014">MPLAPPTPTERLRAALPTAAVVALIGYALVAGLTWTNSTARDAAIATFDVAPPSPDPIRVVPKKVATHRPRGAAAPPNLRSQATPVVAPPPVLPPPVPVVAAPVAGTGADPSAGAAARPGPGSGAGGIGNGTGSGGYGDGNGYGDDETPPRLLRGRLKDSDYPDAAAEAGAGGTVSVRYYVEVDGRATGCRVTHSSGSALLDATTCRLIEKRFRYDPSRDADGRPVRSIVVVDHDWIVEREPAER</sequence>
<dbReference type="PROSITE" id="PS52015">
    <property type="entry name" value="TONB_CTD"/>
    <property type="match status" value="1"/>
</dbReference>
<feature type="transmembrane region" description="Helical" evidence="6">
    <location>
        <begin position="12"/>
        <end position="35"/>
    </location>
</feature>
<evidence type="ECO:0000256" key="5">
    <source>
        <dbReference type="SAM" id="MobiDB-lite"/>
    </source>
</evidence>
<evidence type="ECO:0000256" key="6">
    <source>
        <dbReference type="SAM" id="Phobius"/>
    </source>
</evidence>
<organism evidence="8 9">
    <name type="scientific">Sphingomonas abaci</name>
    <dbReference type="NCBI Taxonomy" id="237611"/>
    <lineage>
        <taxon>Bacteria</taxon>
        <taxon>Pseudomonadati</taxon>
        <taxon>Pseudomonadota</taxon>
        <taxon>Alphaproteobacteria</taxon>
        <taxon>Sphingomonadales</taxon>
        <taxon>Sphingomonadaceae</taxon>
        <taxon>Sphingomonas</taxon>
    </lineage>
</organism>
<evidence type="ECO:0000256" key="2">
    <source>
        <dbReference type="ARBA" id="ARBA00022692"/>
    </source>
</evidence>
<keyword evidence="2 6" id="KW-0812">Transmembrane</keyword>